<dbReference type="Proteomes" id="UP000245119">
    <property type="component" value="Linkage Group LG5"/>
</dbReference>
<name>A0A2T7PBL6_POMCA</name>
<protein>
    <submittedName>
        <fullName evidence="2">Uncharacterized protein</fullName>
    </submittedName>
</protein>
<proteinExistence type="predicted"/>
<feature type="region of interest" description="Disordered" evidence="1">
    <location>
        <begin position="229"/>
        <end position="255"/>
    </location>
</feature>
<evidence type="ECO:0000256" key="1">
    <source>
        <dbReference type="SAM" id="MobiDB-lite"/>
    </source>
</evidence>
<dbReference type="EMBL" id="PZQS01000005">
    <property type="protein sequence ID" value="PVD30806.1"/>
    <property type="molecule type" value="Genomic_DNA"/>
</dbReference>
<evidence type="ECO:0000313" key="3">
    <source>
        <dbReference type="Proteomes" id="UP000245119"/>
    </source>
</evidence>
<gene>
    <name evidence="2" type="ORF">C0Q70_10081</name>
</gene>
<feature type="region of interest" description="Disordered" evidence="1">
    <location>
        <begin position="156"/>
        <end position="185"/>
    </location>
</feature>
<reference evidence="2 3" key="1">
    <citation type="submission" date="2018-04" db="EMBL/GenBank/DDBJ databases">
        <title>The genome of golden apple snail Pomacea canaliculata provides insight into stress tolerance and invasive adaptation.</title>
        <authorList>
            <person name="Liu C."/>
            <person name="Liu B."/>
            <person name="Ren Y."/>
            <person name="Zhang Y."/>
            <person name="Wang H."/>
            <person name="Li S."/>
            <person name="Jiang F."/>
            <person name="Yin L."/>
            <person name="Zhang G."/>
            <person name="Qian W."/>
            <person name="Fan W."/>
        </authorList>
    </citation>
    <scope>NUCLEOTIDE SEQUENCE [LARGE SCALE GENOMIC DNA]</scope>
    <source>
        <strain evidence="2">SZHN2017</strain>
        <tissue evidence="2">Muscle</tissue>
    </source>
</reference>
<keyword evidence="3" id="KW-1185">Reference proteome</keyword>
<dbReference type="AlphaFoldDB" id="A0A2T7PBL6"/>
<organism evidence="2 3">
    <name type="scientific">Pomacea canaliculata</name>
    <name type="common">Golden apple snail</name>
    <dbReference type="NCBI Taxonomy" id="400727"/>
    <lineage>
        <taxon>Eukaryota</taxon>
        <taxon>Metazoa</taxon>
        <taxon>Spiralia</taxon>
        <taxon>Lophotrochozoa</taxon>
        <taxon>Mollusca</taxon>
        <taxon>Gastropoda</taxon>
        <taxon>Caenogastropoda</taxon>
        <taxon>Architaenioglossa</taxon>
        <taxon>Ampullarioidea</taxon>
        <taxon>Ampullariidae</taxon>
        <taxon>Pomacea</taxon>
    </lineage>
</organism>
<sequence length="539" mass="60489">MLAATSRPKLKMFEYKTCECLQPKEEIRAHNASSSGAQITRRKREVLFLSEISAAVLTRGTNVSLQRWKGRKDERVRSEGKKYAGGREALEPSPGLTFHFRVQFKRLFRHWIVSREKWVPELTCTLFKLVQPLLWCFTHLRTGGCTPTLPQREDATVAEKAADPVKSILKNGGDNRDSASDTSSDNARKIRGILCKSSVSCSSRQSTGKVQKRVKFDVNLDYRQAPFQNFPTCTSNKTDDRPDLQQPARPVSMTADDGRGRILLRTTGLRHDGQRLQSVDKASAHIPNHLQPHNQQEHVADLDTAQGSHRSARTVPKCPSVPTMTLPRSLMNRDRYKYQRSTFELMQAPPPSPTEGTGSAVASTRLNPHALEFKIYRRPLSICSGSSLQNSSAPRGRVRFFDNRAGISNTTTTSNIISGNRVTARLGRSMTSPEITLPRPVRRLQPSVQDELSFMLSTTRLQPHLGNSSAAAARFARPKAAKVRDEGNDEEEEQDNDEQQCFLDDDKTVHILHWLEEVGHTQTREGRCPVFPNSISREG</sequence>
<accession>A0A2T7PBL6</accession>
<comment type="caution">
    <text evidence="2">The sequence shown here is derived from an EMBL/GenBank/DDBJ whole genome shotgun (WGS) entry which is preliminary data.</text>
</comment>
<evidence type="ECO:0000313" key="2">
    <source>
        <dbReference type="EMBL" id="PVD30806.1"/>
    </source>
</evidence>